<dbReference type="EMBL" id="BNAV01000001">
    <property type="protein sequence ID" value="GHF32799.1"/>
    <property type="molecule type" value="Genomic_DNA"/>
</dbReference>
<dbReference type="Gene3D" id="1.10.10.10">
    <property type="entry name" value="Winged helix-like DNA-binding domain superfamily/Winged helix DNA-binding domain"/>
    <property type="match status" value="1"/>
</dbReference>
<dbReference type="Pfam" id="PF00392">
    <property type="entry name" value="GntR"/>
    <property type="match status" value="1"/>
</dbReference>
<feature type="domain" description="HTH gntR-type" evidence="4">
    <location>
        <begin position="21"/>
        <end position="89"/>
    </location>
</feature>
<keyword evidence="6" id="KW-1185">Reference proteome</keyword>
<sequence length="103" mass="11370">MAEHDIHENAMNDFTPNDAAGYLYEQMADHLTARIESGELTPNTSLSSEHQLASEYGVSLGTARHATRLLRFRGLVVTVRSKGTYIANRRPRSTAYKGEASTS</sequence>
<evidence type="ECO:0000313" key="6">
    <source>
        <dbReference type="Proteomes" id="UP000658656"/>
    </source>
</evidence>
<dbReference type="SMART" id="SM00345">
    <property type="entry name" value="HTH_GNTR"/>
    <property type="match status" value="1"/>
</dbReference>
<dbReference type="PROSITE" id="PS50949">
    <property type="entry name" value="HTH_GNTR"/>
    <property type="match status" value="1"/>
</dbReference>
<comment type="caution">
    <text evidence="5">The sequence shown here is derived from an EMBL/GenBank/DDBJ whole genome shotgun (WGS) entry which is preliminary data.</text>
</comment>
<dbReference type="PANTHER" id="PTHR44846:SF1">
    <property type="entry name" value="MANNOSYL-D-GLYCERATE TRANSPORT_METABOLISM SYSTEM REPRESSOR MNGR-RELATED"/>
    <property type="match status" value="1"/>
</dbReference>
<dbReference type="InterPro" id="IPR036388">
    <property type="entry name" value="WH-like_DNA-bd_sf"/>
</dbReference>
<evidence type="ECO:0000256" key="1">
    <source>
        <dbReference type="ARBA" id="ARBA00023015"/>
    </source>
</evidence>
<dbReference type="CDD" id="cd07377">
    <property type="entry name" value="WHTH_GntR"/>
    <property type="match status" value="1"/>
</dbReference>
<accession>A0A8H9MB51</accession>
<dbReference type="GO" id="GO:0003677">
    <property type="term" value="F:DNA binding"/>
    <property type="evidence" value="ECO:0007669"/>
    <property type="project" value="UniProtKB-KW"/>
</dbReference>
<dbReference type="InterPro" id="IPR036390">
    <property type="entry name" value="WH_DNA-bd_sf"/>
</dbReference>
<dbReference type="SUPFAM" id="SSF46785">
    <property type="entry name" value="Winged helix' DNA-binding domain"/>
    <property type="match status" value="1"/>
</dbReference>
<keyword evidence="1" id="KW-0805">Transcription regulation</keyword>
<reference evidence="5" key="2">
    <citation type="submission" date="2020-09" db="EMBL/GenBank/DDBJ databases">
        <authorList>
            <person name="Sun Q."/>
            <person name="Zhou Y."/>
        </authorList>
    </citation>
    <scope>NUCLEOTIDE SEQUENCE</scope>
    <source>
        <strain evidence="5">CGMCC 4.7679</strain>
    </source>
</reference>
<evidence type="ECO:0000313" key="5">
    <source>
        <dbReference type="EMBL" id="GHF32799.1"/>
    </source>
</evidence>
<evidence type="ECO:0000256" key="3">
    <source>
        <dbReference type="ARBA" id="ARBA00023163"/>
    </source>
</evidence>
<dbReference type="InterPro" id="IPR050679">
    <property type="entry name" value="Bact_HTH_transcr_reg"/>
</dbReference>
<evidence type="ECO:0000256" key="2">
    <source>
        <dbReference type="ARBA" id="ARBA00023125"/>
    </source>
</evidence>
<protein>
    <recommendedName>
        <fullName evidence="4">HTH gntR-type domain-containing protein</fullName>
    </recommendedName>
</protein>
<name>A0A8H9MB51_9PSEU</name>
<dbReference type="AlphaFoldDB" id="A0A8H9MB51"/>
<organism evidence="5 6">
    <name type="scientific">Amycolatopsis bartoniae</name>
    <dbReference type="NCBI Taxonomy" id="941986"/>
    <lineage>
        <taxon>Bacteria</taxon>
        <taxon>Bacillati</taxon>
        <taxon>Actinomycetota</taxon>
        <taxon>Actinomycetes</taxon>
        <taxon>Pseudonocardiales</taxon>
        <taxon>Pseudonocardiaceae</taxon>
        <taxon>Amycolatopsis</taxon>
    </lineage>
</organism>
<gene>
    <name evidence="5" type="ORF">GCM10017566_01730</name>
</gene>
<reference evidence="5" key="1">
    <citation type="journal article" date="2014" name="Int. J. Syst. Evol. Microbiol.">
        <title>Complete genome sequence of Corynebacterium casei LMG S-19264T (=DSM 44701T), isolated from a smear-ripened cheese.</title>
        <authorList>
            <consortium name="US DOE Joint Genome Institute (JGI-PGF)"/>
            <person name="Walter F."/>
            <person name="Albersmeier A."/>
            <person name="Kalinowski J."/>
            <person name="Ruckert C."/>
        </authorList>
    </citation>
    <scope>NUCLEOTIDE SEQUENCE</scope>
    <source>
        <strain evidence="5">CGMCC 4.7679</strain>
    </source>
</reference>
<dbReference type="RefSeq" id="WP_229880235.1">
    <property type="nucleotide sequence ID" value="NZ_BNAV01000001.1"/>
</dbReference>
<dbReference type="Proteomes" id="UP000658656">
    <property type="component" value="Unassembled WGS sequence"/>
</dbReference>
<dbReference type="GO" id="GO:0003700">
    <property type="term" value="F:DNA-binding transcription factor activity"/>
    <property type="evidence" value="ECO:0007669"/>
    <property type="project" value="InterPro"/>
</dbReference>
<keyword evidence="2" id="KW-0238">DNA-binding</keyword>
<dbReference type="GO" id="GO:0045892">
    <property type="term" value="P:negative regulation of DNA-templated transcription"/>
    <property type="evidence" value="ECO:0007669"/>
    <property type="project" value="TreeGrafter"/>
</dbReference>
<proteinExistence type="predicted"/>
<keyword evidence="3" id="KW-0804">Transcription</keyword>
<dbReference type="PANTHER" id="PTHR44846">
    <property type="entry name" value="MANNOSYL-D-GLYCERATE TRANSPORT/METABOLISM SYSTEM REPRESSOR MNGR-RELATED"/>
    <property type="match status" value="1"/>
</dbReference>
<evidence type="ECO:0000259" key="4">
    <source>
        <dbReference type="PROSITE" id="PS50949"/>
    </source>
</evidence>
<dbReference type="InterPro" id="IPR000524">
    <property type="entry name" value="Tscrpt_reg_HTH_GntR"/>
</dbReference>